<comment type="caution">
    <text evidence="2">The sequence shown here is derived from an EMBL/GenBank/DDBJ whole genome shotgun (WGS) entry which is preliminary data.</text>
</comment>
<dbReference type="GO" id="GO:0008289">
    <property type="term" value="F:lipid binding"/>
    <property type="evidence" value="ECO:0007669"/>
    <property type="project" value="InterPro"/>
</dbReference>
<proteinExistence type="predicted"/>
<dbReference type="PROSITE" id="PS00214">
    <property type="entry name" value="FABP"/>
    <property type="match status" value="1"/>
</dbReference>
<evidence type="ECO:0000313" key="3">
    <source>
        <dbReference type="Proteomes" id="UP000178787"/>
    </source>
</evidence>
<evidence type="ECO:0000259" key="1">
    <source>
        <dbReference type="PROSITE" id="PS00214"/>
    </source>
</evidence>
<name>A0A1G2FLF8_9BACT</name>
<dbReference type="AlphaFoldDB" id="A0A1G2FLF8"/>
<protein>
    <recommendedName>
        <fullName evidence="1">Cytosolic fatty-acid binding proteins domain-containing protein</fullName>
    </recommendedName>
</protein>
<dbReference type="Proteomes" id="UP000178787">
    <property type="component" value="Unassembled WGS sequence"/>
</dbReference>
<reference evidence="2 3" key="1">
    <citation type="journal article" date="2016" name="Nat. Commun.">
        <title>Thousands of microbial genomes shed light on interconnected biogeochemical processes in an aquifer system.</title>
        <authorList>
            <person name="Anantharaman K."/>
            <person name="Brown C.T."/>
            <person name="Hug L.A."/>
            <person name="Sharon I."/>
            <person name="Castelle C.J."/>
            <person name="Probst A.J."/>
            <person name="Thomas B.C."/>
            <person name="Singh A."/>
            <person name="Wilkins M.J."/>
            <person name="Karaoz U."/>
            <person name="Brodie E.L."/>
            <person name="Williams K.H."/>
            <person name="Hubbard S.S."/>
            <person name="Banfield J.F."/>
        </authorList>
    </citation>
    <scope>NUCLEOTIDE SEQUENCE [LARGE SCALE GENOMIC DNA]</scope>
</reference>
<dbReference type="InterPro" id="IPR000463">
    <property type="entry name" value="Fatty_acid-bd"/>
</dbReference>
<evidence type="ECO:0000313" key="2">
    <source>
        <dbReference type="EMBL" id="OGZ38905.1"/>
    </source>
</evidence>
<gene>
    <name evidence="2" type="ORF">A3A94_03235</name>
</gene>
<organism evidence="2 3">
    <name type="scientific">Candidatus Portnoybacteria bacterium RIFCSPLOWO2_01_FULL_43_11</name>
    <dbReference type="NCBI Taxonomy" id="1802000"/>
    <lineage>
        <taxon>Bacteria</taxon>
        <taxon>Candidatus Portnoyibacteriota</taxon>
    </lineage>
</organism>
<sequence length="121" mass="14164">MRKVIIVQEGQWGIVTRENYDEFIKILKRIVENAVDGNKERIAEVEVVETSAEALTRLEMKRIDTLIFISRDMLAEAKKIKKVHHRLKVVLFTGLIPEEEVILVDKGWLFSSKEIERIILY</sequence>
<dbReference type="EMBL" id="MHNE01000007">
    <property type="protein sequence ID" value="OGZ38905.1"/>
    <property type="molecule type" value="Genomic_DNA"/>
</dbReference>
<accession>A0A1G2FLF8</accession>
<feature type="domain" description="Cytosolic fatty-acid binding proteins" evidence="1">
    <location>
        <begin position="10"/>
        <end position="27"/>
    </location>
</feature>